<comment type="caution">
    <text evidence="1">The sequence shown here is derived from an EMBL/GenBank/DDBJ whole genome shotgun (WGS) entry which is preliminary data.</text>
</comment>
<dbReference type="EMBL" id="AUZZ01000123">
    <property type="protein sequence ID" value="EQD69134.1"/>
    <property type="molecule type" value="Genomic_DNA"/>
</dbReference>
<reference evidence="1" key="2">
    <citation type="journal article" date="2014" name="ISME J.">
        <title>Microbial stratification in low pH oxic and suboxic macroscopic growths along an acid mine drainage.</title>
        <authorList>
            <person name="Mendez-Garcia C."/>
            <person name="Mesa V."/>
            <person name="Sprenger R.R."/>
            <person name="Richter M."/>
            <person name="Diez M.S."/>
            <person name="Solano J."/>
            <person name="Bargiela R."/>
            <person name="Golyshina O.V."/>
            <person name="Manteca A."/>
            <person name="Ramos J.L."/>
            <person name="Gallego J.R."/>
            <person name="Llorente I."/>
            <person name="Martins Dos Santos V.A."/>
            <person name="Jensen O.N."/>
            <person name="Pelaez A.I."/>
            <person name="Sanchez J."/>
            <person name="Ferrer M."/>
        </authorList>
    </citation>
    <scope>NUCLEOTIDE SEQUENCE</scope>
</reference>
<reference evidence="1" key="1">
    <citation type="submission" date="2013-08" db="EMBL/GenBank/DDBJ databases">
        <authorList>
            <person name="Mendez C."/>
            <person name="Richter M."/>
            <person name="Ferrer M."/>
            <person name="Sanchez J."/>
        </authorList>
    </citation>
    <scope>NUCLEOTIDE SEQUENCE</scope>
</reference>
<proteinExistence type="predicted"/>
<protein>
    <submittedName>
        <fullName evidence="1">Uncharacterized protein</fullName>
    </submittedName>
</protein>
<accession>T1CLR3</accession>
<feature type="non-terminal residue" evidence="1">
    <location>
        <position position="1"/>
    </location>
</feature>
<sequence>PLPQTRTSAILDYGTERRVTLSINHHHDCGRQFQDATIRIEGERAAVLREAYARGASNW</sequence>
<gene>
    <name evidence="1" type="ORF">B2A_00182</name>
</gene>
<name>T1CLR3_9ZZZZ</name>
<evidence type="ECO:0000313" key="1">
    <source>
        <dbReference type="EMBL" id="EQD69134.1"/>
    </source>
</evidence>
<dbReference type="AlphaFoldDB" id="T1CLR3"/>
<organism evidence="1">
    <name type="scientific">mine drainage metagenome</name>
    <dbReference type="NCBI Taxonomy" id="410659"/>
    <lineage>
        <taxon>unclassified sequences</taxon>
        <taxon>metagenomes</taxon>
        <taxon>ecological metagenomes</taxon>
    </lineage>
</organism>